<evidence type="ECO:0000313" key="1">
    <source>
        <dbReference type="EMBL" id="AJD48453.1"/>
    </source>
</evidence>
<protein>
    <recommendedName>
        <fullName evidence="3">Glutaredoxin</fullName>
    </recommendedName>
</protein>
<dbReference type="InterPro" id="IPR036249">
    <property type="entry name" value="Thioredoxin-like_sf"/>
</dbReference>
<accession>A0A0B4XPX6</accession>
<reference evidence="1 2" key="1">
    <citation type="journal article" date="2012" name="J. Bacteriol.">
        <title>Genome sequence of an alkane-degrading bacterium, Alcanivorax pacificus type strain W11-5, isolated from deep sea sediment.</title>
        <authorList>
            <person name="Lai Q."/>
            <person name="Shao Z."/>
        </authorList>
    </citation>
    <scope>NUCLEOTIDE SEQUENCE [LARGE SCALE GENOMIC DNA]</scope>
    <source>
        <strain evidence="1 2">W11-5</strain>
    </source>
</reference>
<organism evidence="1 2">
    <name type="scientific">Isoalcanivorax pacificus W11-5</name>
    <dbReference type="NCBI Taxonomy" id="391936"/>
    <lineage>
        <taxon>Bacteria</taxon>
        <taxon>Pseudomonadati</taxon>
        <taxon>Pseudomonadota</taxon>
        <taxon>Gammaproteobacteria</taxon>
        <taxon>Oceanospirillales</taxon>
        <taxon>Alcanivoracaceae</taxon>
        <taxon>Isoalcanivorax</taxon>
    </lineage>
</organism>
<dbReference type="OrthoDB" id="8537427at2"/>
<dbReference type="Pfam" id="PF05768">
    <property type="entry name" value="Glrx-like"/>
    <property type="match status" value="1"/>
</dbReference>
<dbReference type="STRING" id="391936.S7S_10205"/>
<evidence type="ECO:0008006" key="3">
    <source>
        <dbReference type="Google" id="ProtNLM"/>
    </source>
</evidence>
<sequence length="75" mass="8622">MKIELLTTLGCHLCEQAEALLRQALPMAQIEKIDIAEEDALIEAYGERIPVVRYAGRELDWPFGLLDVRERLVRE</sequence>
<dbReference type="KEGG" id="apac:S7S_10205"/>
<name>A0A0B4XPX6_9GAMM</name>
<dbReference type="EMBL" id="CP004387">
    <property type="protein sequence ID" value="AJD48453.1"/>
    <property type="molecule type" value="Genomic_DNA"/>
</dbReference>
<dbReference type="Proteomes" id="UP000006764">
    <property type="component" value="Chromosome"/>
</dbReference>
<dbReference type="AlphaFoldDB" id="A0A0B4XPX6"/>
<evidence type="ECO:0000313" key="2">
    <source>
        <dbReference type="Proteomes" id="UP000006764"/>
    </source>
</evidence>
<dbReference type="SUPFAM" id="SSF52833">
    <property type="entry name" value="Thioredoxin-like"/>
    <property type="match status" value="1"/>
</dbReference>
<dbReference type="Gene3D" id="3.40.30.10">
    <property type="entry name" value="Glutaredoxin"/>
    <property type="match status" value="1"/>
</dbReference>
<dbReference type="InterPro" id="IPR008554">
    <property type="entry name" value="Glutaredoxin-like"/>
</dbReference>
<dbReference type="RefSeq" id="WP_008735251.1">
    <property type="nucleotide sequence ID" value="NZ_CP004387.1"/>
</dbReference>
<keyword evidence="2" id="KW-1185">Reference proteome</keyword>
<proteinExistence type="predicted"/>
<gene>
    <name evidence="1" type="ORF">S7S_10205</name>
</gene>
<dbReference type="HOGENOM" id="CLU_125054_4_2_6"/>